<proteinExistence type="predicted"/>
<dbReference type="EMBL" id="BMAW01086661">
    <property type="protein sequence ID" value="GFU48297.1"/>
    <property type="molecule type" value="Genomic_DNA"/>
</dbReference>
<dbReference type="EMBL" id="BMAW01010522">
    <property type="protein sequence ID" value="GFT19165.1"/>
    <property type="molecule type" value="Genomic_DNA"/>
</dbReference>
<dbReference type="PANTHER" id="PTHR47331">
    <property type="entry name" value="PHD-TYPE DOMAIN-CONTAINING PROTEIN"/>
    <property type="match status" value="1"/>
</dbReference>
<evidence type="ECO:0000313" key="1">
    <source>
        <dbReference type="EMBL" id="GFT19165.1"/>
    </source>
</evidence>
<name>A0A8X6QWF7_NEPPI</name>
<dbReference type="Proteomes" id="UP000887013">
    <property type="component" value="Unassembled WGS sequence"/>
</dbReference>
<accession>A0A8X6QWF7</accession>
<gene>
    <name evidence="2" type="primary">AVEN_71846_1</name>
    <name evidence="2" type="ORF">NPIL_329601</name>
    <name evidence="1" type="ORF">NPIL_656521</name>
</gene>
<dbReference type="AlphaFoldDB" id="A0A8X6QWF7"/>
<evidence type="ECO:0000313" key="3">
    <source>
        <dbReference type="Proteomes" id="UP000887013"/>
    </source>
</evidence>
<organism evidence="2 3">
    <name type="scientific">Nephila pilipes</name>
    <name type="common">Giant wood spider</name>
    <name type="synonym">Nephila maculata</name>
    <dbReference type="NCBI Taxonomy" id="299642"/>
    <lineage>
        <taxon>Eukaryota</taxon>
        <taxon>Metazoa</taxon>
        <taxon>Ecdysozoa</taxon>
        <taxon>Arthropoda</taxon>
        <taxon>Chelicerata</taxon>
        <taxon>Arachnida</taxon>
        <taxon>Araneae</taxon>
        <taxon>Araneomorphae</taxon>
        <taxon>Entelegynae</taxon>
        <taxon>Araneoidea</taxon>
        <taxon>Nephilidae</taxon>
        <taxon>Nephila</taxon>
    </lineage>
</organism>
<evidence type="ECO:0000313" key="2">
    <source>
        <dbReference type="EMBL" id="GFU48297.1"/>
    </source>
</evidence>
<sequence>MLYIRIHKDKTTKVTMLCIRNKFSRMKMIPLPQLELMATLIGVGLLRYVCSNTSFDRYVSILESDSTVVLNWIPGDPNQRKTFVCNRTTKILNYTTPLQWQHCSGSQNQADCISQSISPIDLYSLDIWWNGPVW</sequence>
<protein>
    <submittedName>
        <fullName evidence="2">Integrase catalytic domain-containing protein</fullName>
    </submittedName>
</protein>
<dbReference type="Pfam" id="PF05380">
    <property type="entry name" value="Peptidase_A17"/>
    <property type="match status" value="1"/>
</dbReference>
<keyword evidence="3" id="KW-1185">Reference proteome</keyword>
<comment type="caution">
    <text evidence="2">The sequence shown here is derived from an EMBL/GenBank/DDBJ whole genome shotgun (WGS) entry which is preliminary data.</text>
</comment>
<reference evidence="2" key="1">
    <citation type="submission" date="2020-08" db="EMBL/GenBank/DDBJ databases">
        <title>Multicomponent nature underlies the extraordinary mechanical properties of spider dragline silk.</title>
        <authorList>
            <person name="Kono N."/>
            <person name="Nakamura H."/>
            <person name="Mori M."/>
            <person name="Yoshida Y."/>
            <person name="Ohtoshi R."/>
            <person name="Malay A.D."/>
            <person name="Moran D.A.P."/>
            <person name="Tomita M."/>
            <person name="Numata K."/>
            <person name="Arakawa K."/>
        </authorList>
    </citation>
    <scope>NUCLEOTIDE SEQUENCE</scope>
</reference>
<dbReference type="OrthoDB" id="6429900at2759"/>
<dbReference type="InterPro" id="IPR008042">
    <property type="entry name" value="Retrotrans_Pao"/>
</dbReference>